<sequence length="125" mass="13900">MPLKLRCSMFYTFSLLLFPFPVAEGVMPLDAQSMSCYHASHAQLFESGTATKDQLARRERLRTVHKAGRVSIYRTWSCPGEKKISSKSNLKLNGCAHRPDEAFSVVSEMLTIAAIQIPVIPGVQT</sequence>
<evidence type="ECO:0000313" key="3">
    <source>
        <dbReference type="Proteomes" id="UP000054166"/>
    </source>
</evidence>
<dbReference type="AlphaFoldDB" id="A0A0C3GC26"/>
<proteinExistence type="predicted"/>
<dbReference type="Proteomes" id="UP000054166">
    <property type="component" value="Unassembled WGS sequence"/>
</dbReference>
<organism evidence="2 3">
    <name type="scientific">Piloderma croceum (strain F 1598)</name>
    <dbReference type="NCBI Taxonomy" id="765440"/>
    <lineage>
        <taxon>Eukaryota</taxon>
        <taxon>Fungi</taxon>
        <taxon>Dikarya</taxon>
        <taxon>Basidiomycota</taxon>
        <taxon>Agaricomycotina</taxon>
        <taxon>Agaricomycetes</taxon>
        <taxon>Agaricomycetidae</taxon>
        <taxon>Atheliales</taxon>
        <taxon>Atheliaceae</taxon>
        <taxon>Piloderma</taxon>
    </lineage>
</organism>
<reference evidence="2 3" key="1">
    <citation type="submission" date="2014-04" db="EMBL/GenBank/DDBJ databases">
        <authorList>
            <consortium name="DOE Joint Genome Institute"/>
            <person name="Kuo A."/>
            <person name="Tarkka M."/>
            <person name="Buscot F."/>
            <person name="Kohler A."/>
            <person name="Nagy L.G."/>
            <person name="Floudas D."/>
            <person name="Copeland A."/>
            <person name="Barry K.W."/>
            <person name="Cichocki N."/>
            <person name="Veneault-Fourrey C."/>
            <person name="LaButti K."/>
            <person name="Lindquist E.A."/>
            <person name="Lipzen A."/>
            <person name="Lundell T."/>
            <person name="Morin E."/>
            <person name="Murat C."/>
            <person name="Sun H."/>
            <person name="Tunlid A."/>
            <person name="Henrissat B."/>
            <person name="Grigoriev I.V."/>
            <person name="Hibbett D.S."/>
            <person name="Martin F."/>
            <person name="Nordberg H.P."/>
            <person name="Cantor M.N."/>
            <person name="Hua S.X."/>
        </authorList>
    </citation>
    <scope>NUCLEOTIDE SEQUENCE [LARGE SCALE GENOMIC DNA]</scope>
    <source>
        <strain evidence="2 3">F 1598</strain>
    </source>
</reference>
<keyword evidence="3" id="KW-1185">Reference proteome</keyword>
<evidence type="ECO:0000256" key="1">
    <source>
        <dbReference type="SAM" id="SignalP"/>
    </source>
</evidence>
<evidence type="ECO:0000313" key="2">
    <source>
        <dbReference type="EMBL" id="KIM88196.1"/>
    </source>
</evidence>
<gene>
    <name evidence="2" type="ORF">PILCRDRAFT_85466</name>
</gene>
<protein>
    <submittedName>
        <fullName evidence="2">Uncharacterized protein</fullName>
    </submittedName>
</protein>
<dbReference type="InParanoid" id="A0A0C3GC26"/>
<feature type="chain" id="PRO_5002164713" evidence="1">
    <location>
        <begin position="26"/>
        <end position="125"/>
    </location>
</feature>
<dbReference type="HOGENOM" id="CLU_1993468_0_0_1"/>
<reference evidence="3" key="2">
    <citation type="submission" date="2015-01" db="EMBL/GenBank/DDBJ databases">
        <title>Evolutionary Origins and Diversification of the Mycorrhizal Mutualists.</title>
        <authorList>
            <consortium name="DOE Joint Genome Institute"/>
            <consortium name="Mycorrhizal Genomics Consortium"/>
            <person name="Kohler A."/>
            <person name="Kuo A."/>
            <person name="Nagy L.G."/>
            <person name="Floudas D."/>
            <person name="Copeland A."/>
            <person name="Barry K.W."/>
            <person name="Cichocki N."/>
            <person name="Veneault-Fourrey C."/>
            <person name="LaButti K."/>
            <person name="Lindquist E.A."/>
            <person name="Lipzen A."/>
            <person name="Lundell T."/>
            <person name="Morin E."/>
            <person name="Murat C."/>
            <person name="Riley R."/>
            <person name="Ohm R."/>
            <person name="Sun H."/>
            <person name="Tunlid A."/>
            <person name="Henrissat B."/>
            <person name="Grigoriev I.V."/>
            <person name="Hibbett D.S."/>
            <person name="Martin F."/>
        </authorList>
    </citation>
    <scope>NUCLEOTIDE SEQUENCE [LARGE SCALE GENOMIC DNA]</scope>
    <source>
        <strain evidence="3">F 1598</strain>
    </source>
</reference>
<dbReference type="EMBL" id="KN832977">
    <property type="protein sequence ID" value="KIM88196.1"/>
    <property type="molecule type" value="Genomic_DNA"/>
</dbReference>
<feature type="signal peptide" evidence="1">
    <location>
        <begin position="1"/>
        <end position="25"/>
    </location>
</feature>
<keyword evidence="1" id="KW-0732">Signal</keyword>
<name>A0A0C3GC26_PILCF</name>
<accession>A0A0C3GC26</accession>